<name>A0A8B7PB14_HYAAZ</name>
<dbReference type="CDD" id="cd00148">
    <property type="entry name" value="PROF"/>
    <property type="match status" value="1"/>
</dbReference>
<comment type="subcellular location">
    <subcellularLocation>
        <location evidence="1">Cytoplasm</location>
        <location evidence="1">Cytoskeleton</location>
    </subcellularLocation>
</comment>
<evidence type="ECO:0000256" key="4">
    <source>
        <dbReference type="ARBA" id="ARBA00013422"/>
    </source>
</evidence>
<evidence type="ECO:0000256" key="2">
    <source>
        <dbReference type="ARBA" id="ARBA00010058"/>
    </source>
</evidence>
<keyword evidence="9" id="KW-1185">Reference proteome</keyword>
<dbReference type="InterPro" id="IPR036140">
    <property type="entry name" value="PFN_sf"/>
</dbReference>
<evidence type="ECO:0000313" key="9">
    <source>
        <dbReference type="Proteomes" id="UP000694843"/>
    </source>
</evidence>
<dbReference type="SUPFAM" id="SSF55770">
    <property type="entry name" value="Profilin (actin-binding protein)"/>
    <property type="match status" value="1"/>
</dbReference>
<accession>A0A8B7PB14</accession>
<dbReference type="InterPro" id="IPR005455">
    <property type="entry name" value="PFN_euk"/>
</dbReference>
<sequence length="126" mass="13486">MSWDSYVSDQLMSTGNLTMAAICGHDGQVWASSKDFTPSPDEALKLVKAFEDPSGLAASGMHIAGTRFVYLSGTDETLRGKKNTVGVHVAKTKTAIIIGVYEEPIQPGQCAVTVESLADYLRGVNY</sequence>
<proteinExistence type="inferred from homology"/>
<dbReference type="OrthoDB" id="421374at2759"/>
<dbReference type="GO" id="GO:0005938">
    <property type="term" value="C:cell cortex"/>
    <property type="evidence" value="ECO:0007669"/>
    <property type="project" value="TreeGrafter"/>
</dbReference>
<dbReference type="AlphaFoldDB" id="A0A8B7PB14"/>
<evidence type="ECO:0000256" key="1">
    <source>
        <dbReference type="ARBA" id="ARBA00004245"/>
    </source>
</evidence>
<dbReference type="GO" id="GO:0003785">
    <property type="term" value="F:actin monomer binding"/>
    <property type="evidence" value="ECO:0007669"/>
    <property type="project" value="TreeGrafter"/>
</dbReference>
<dbReference type="GO" id="GO:0005856">
    <property type="term" value="C:cytoskeleton"/>
    <property type="evidence" value="ECO:0007669"/>
    <property type="project" value="UniProtKB-SubCell"/>
</dbReference>
<dbReference type="PANTHER" id="PTHR11604">
    <property type="entry name" value="PROFILIN"/>
    <property type="match status" value="1"/>
</dbReference>
<dbReference type="Proteomes" id="UP000694843">
    <property type="component" value="Unplaced"/>
</dbReference>
<dbReference type="FunFam" id="3.30.450.30:FF:000001">
    <property type="entry name" value="Profilin"/>
    <property type="match status" value="1"/>
</dbReference>
<dbReference type="Pfam" id="PF00235">
    <property type="entry name" value="Profilin"/>
    <property type="match status" value="1"/>
</dbReference>
<dbReference type="Gene3D" id="3.30.450.30">
    <property type="entry name" value="Dynein light chain 2a, cytoplasmic"/>
    <property type="match status" value="1"/>
</dbReference>
<dbReference type="RefSeq" id="XP_018023273.1">
    <property type="nucleotide sequence ID" value="XM_018167784.2"/>
</dbReference>
<gene>
    <name evidence="10" type="primary">LOC108679184</name>
</gene>
<organism evidence="9 10">
    <name type="scientific">Hyalella azteca</name>
    <name type="common">Amphipod</name>
    <dbReference type="NCBI Taxonomy" id="294128"/>
    <lineage>
        <taxon>Eukaryota</taxon>
        <taxon>Metazoa</taxon>
        <taxon>Ecdysozoa</taxon>
        <taxon>Arthropoda</taxon>
        <taxon>Crustacea</taxon>
        <taxon>Multicrustacea</taxon>
        <taxon>Malacostraca</taxon>
        <taxon>Eumalacostraca</taxon>
        <taxon>Peracarida</taxon>
        <taxon>Amphipoda</taxon>
        <taxon>Senticaudata</taxon>
        <taxon>Talitrida</taxon>
        <taxon>Talitroidea</taxon>
        <taxon>Hyalellidae</taxon>
        <taxon>Hyalella</taxon>
    </lineage>
</organism>
<comment type="similarity">
    <text evidence="2 8">Belongs to the profilin family.</text>
</comment>
<dbReference type="InterPro" id="IPR048278">
    <property type="entry name" value="PFN"/>
</dbReference>
<dbReference type="PRINTS" id="PR00392">
    <property type="entry name" value="PROFILIN"/>
</dbReference>
<dbReference type="KEGG" id="hazt:108679184"/>
<keyword evidence="6 8" id="KW-0009">Actin-binding</keyword>
<dbReference type="PRINTS" id="PR01640">
    <property type="entry name" value="PROFILINPLNT"/>
</dbReference>
<dbReference type="SMART" id="SM00392">
    <property type="entry name" value="PROF"/>
    <property type="match status" value="1"/>
</dbReference>
<dbReference type="GeneID" id="108679184"/>
<protein>
    <recommendedName>
        <fullName evidence="4 8">Profilin</fullName>
    </recommendedName>
</protein>
<reference evidence="10" key="1">
    <citation type="submission" date="2025-08" db="UniProtKB">
        <authorList>
            <consortium name="RefSeq"/>
        </authorList>
    </citation>
    <scope>IDENTIFICATION</scope>
    <source>
        <tissue evidence="10">Whole organism</tissue>
    </source>
</reference>
<keyword evidence="7" id="KW-0206">Cytoskeleton</keyword>
<evidence type="ECO:0000256" key="6">
    <source>
        <dbReference type="ARBA" id="ARBA00023203"/>
    </source>
</evidence>
<comment type="subunit">
    <text evidence="3">Occurs in many kinds of cells as a complex with monomeric actin in a 1:1 ratio.</text>
</comment>
<evidence type="ECO:0000256" key="5">
    <source>
        <dbReference type="ARBA" id="ARBA00022490"/>
    </source>
</evidence>
<dbReference type="PANTHER" id="PTHR11604:SF0">
    <property type="entry name" value="PROFILIN"/>
    <property type="match status" value="1"/>
</dbReference>
<evidence type="ECO:0000256" key="8">
    <source>
        <dbReference type="RuleBase" id="RU003909"/>
    </source>
</evidence>
<keyword evidence="5" id="KW-0963">Cytoplasm</keyword>
<evidence type="ECO:0000256" key="3">
    <source>
        <dbReference type="ARBA" id="ARBA00011583"/>
    </source>
</evidence>
<dbReference type="OMA" id="YICLYAE"/>
<evidence type="ECO:0000256" key="7">
    <source>
        <dbReference type="ARBA" id="ARBA00023212"/>
    </source>
</evidence>
<evidence type="ECO:0000313" key="10">
    <source>
        <dbReference type="RefSeq" id="XP_018023273.1"/>
    </source>
</evidence>